<dbReference type="AlphaFoldDB" id="K8E594"/>
<dbReference type="eggNOG" id="COG2336">
    <property type="taxonomic scope" value="Bacteria"/>
</dbReference>
<dbReference type="KEGG" id="cml:BN424_2334"/>
<evidence type="ECO:0000313" key="2">
    <source>
        <dbReference type="Proteomes" id="UP000000212"/>
    </source>
</evidence>
<dbReference type="InterPro" id="IPR037914">
    <property type="entry name" value="SpoVT-AbrB_sf"/>
</dbReference>
<keyword evidence="2" id="KW-1185">Reference proteome</keyword>
<dbReference type="HOGENOM" id="CLU_2552067_0_0_9"/>
<evidence type="ECO:0008006" key="3">
    <source>
        <dbReference type="Google" id="ProtNLM"/>
    </source>
</evidence>
<dbReference type="EMBL" id="HE999757">
    <property type="protein sequence ID" value="CCO11774.2"/>
    <property type="molecule type" value="Genomic_DNA"/>
</dbReference>
<dbReference type="Proteomes" id="UP000000212">
    <property type="component" value="Chromosome"/>
</dbReference>
<reference evidence="2" key="1">
    <citation type="journal article" date="2013" name="Genome Announc.">
        <title>Complete Chromosome Sequence of Carnobacterium maltaromaticum LMA 28.</title>
        <authorList>
            <person name="Cailliez-Grimal C."/>
            <person name="Chaillou S."/>
            <person name="Anba-Mondoloni J."/>
            <person name="Loux V."/>
            <person name="Afzal M.I."/>
            <person name="Rahman A."/>
            <person name="Kergourlay G."/>
            <person name="Champomier-Verges M.C."/>
            <person name="Zagorec M."/>
            <person name="Dalgaard P."/>
            <person name="Leisner J.J."/>
            <person name="Prevost H."/>
            <person name="Revol-Junelles A.M."/>
            <person name="Borges F."/>
        </authorList>
    </citation>
    <scope>NUCLEOTIDE SEQUENCE</scope>
    <source>
        <strain evidence="2">LMA28</strain>
    </source>
</reference>
<accession>K8E594</accession>
<evidence type="ECO:0000313" key="1">
    <source>
        <dbReference type="EMBL" id="CCO11774.2"/>
    </source>
</evidence>
<dbReference type="STRING" id="1234679.BN424_2334"/>
<dbReference type="Gene3D" id="2.10.260.10">
    <property type="match status" value="1"/>
</dbReference>
<proteinExistence type="predicted"/>
<dbReference type="SUPFAM" id="SSF89447">
    <property type="entry name" value="AbrB/MazE/MraZ-like"/>
    <property type="match status" value="1"/>
</dbReference>
<gene>
    <name evidence="1" type="ORF">BN424_2334</name>
</gene>
<sequence length="82" mass="9350">MKGMIMNEKFIKTYKLRQSGNSSISTIPLKVKQLINVENGDEIEFIIVGKQVLLQKARSVIDKYNDTSIQNVANQYNSKSEK</sequence>
<name>K8E594_CARML</name>
<organism evidence="1 2">
    <name type="scientific">Carnobacterium maltaromaticum LMA28</name>
    <dbReference type="NCBI Taxonomy" id="1234679"/>
    <lineage>
        <taxon>Bacteria</taxon>
        <taxon>Bacillati</taxon>
        <taxon>Bacillota</taxon>
        <taxon>Bacilli</taxon>
        <taxon>Lactobacillales</taxon>
        <taxon>Carnobacteriaceae</taxon>
        <taxon>Carnobacterium</taxon>
    </lineage>
</organism>
<protein>
    <recommendedName>
        <fullName evidence="3">Antidote-toxin recognition MazE family protein</fullName>
    </recommendedName>
</protein>